<gene>
    <name evidence="1" type="ORF">TrRE_jg2535</name>
</gene>
<comment type="caution">
    <text evidence="1">The sequence shown here is derived from an EMBL/GenBank/DDBJ whole genome shotgun (WGS) entry which is preliminary data.</text>
</comment>
<keyword evidence="2" id="KW-1185">Reference proteome</keyword>
<proteinExistence type="predicted"/>
<feature type="non-terminal residue" evidence="1">
    <location>
        <position position="116"/>
    </location>
</feature>
<accession>A0A9W7FCS7</accession>
<evidence type="ECO:0000313" key="2">
    <source>
        <dbReference type="Proteomes" id="UP001165082"/>
    </source>
</evidence>
<sequence>MMRAMKMRMKIRMKIRMNMSTTSWNLSNKPVSLSGEETVYLVFKRGKERGAVLTGMATLGEGTGLIDGHTVVERSVTGIEVEGIGFNLAVRYRLGILGQGGYGEVECMGFKGRGEL</sequence>
<dbReference type="Proteomes" id="UP001165082">
    <property type="component" value="Unassembled WGS sequence"/>
</dbReference>
<name>A0A9W7FCS7_9STRA</name>
<dbReference type="AlphaFoldDB" id="A0A9W7FCS7"/>
<reference evidence="1" key="1">
    <citation type="submission" date="2022-07" db="EMBL/GenBank/DDBJ databases">
        <title>Genome analysis of Parmales, a sister group of diatoms, reveals the evolutionary specialization of diatoms from phago-mixotrophs to photoautotrophs.</title>
        <authorList>
            <person name="Ban H."/>
            <person name="Sato S."/>
            <person name="Yoshikawa S."/>
            <person name="Kazumasa Y."/>
            <person name="Nakamura Y."/>
            <person name="Ichinomiya M."/>
            <person name="Saitoh K."/>
            <person name="Sato N."/>
            <person name="Blanc-Mathieu R."/>
            <person name="Endo H."/>
            <person name="Kuwata A."/>
            <person name="Ogata H."/>
        </authorList>
    </citation>
    <scope>NUCLEOTIDE SEQUENCE</scope>
</reference>
<protein>
    <submittedName>
        <fullName evidence="1">Uncharacterized protein</fullName>
    </submittedName>
</protein>
<organism evidence="1 2">
    <name type="scientific">Triparma retinervis</name>
    <dbReference type="NCBI Taxonomy" id="2557542"/>
    <lineage>
        <taxon>Eukaryota</taxon>
        <taxon>Sar</taxon>
        <taxon>Stramenopiles</taxon>
        <taxon>Ochrophyta</taxon>
        <taxon>Bolidophyceae</taxon>
        <taxon>Parmales</taxon>
        <taxon>Triparmaceae</taxon>
        <taxon>Triparma</taxon>
    </lineage>
</organism>
<evidence type="ECO:0000313" key="1">
    <source>
        <dbReference type="EMBL" id="GMI09776.1"/>
    </source>
</evidence>
<dbReference type="EMBL" id="BRXZ01000338">
    <property type="protein sequence ID" value="GMI09776.1"/>
    <property type="molecule type" value="Genomic_DNA"/>
</dbReference>